<comment type="caution">
    <text evidence="1">The sequence shown here is derived from an EMBL/GenBank/DDBJ whole genome shotgun (WGS) entry which is preliminary data.</text>
</comment>
<dbReference type="AlphaFoldDB" id="A0A316WUW9"/>
<proteinExistence type="predicted"/>
<dbReference type="EMBL" id="PPED02000006">
    <property type="protein sequence ID" value="PWN65015.1"/>
    <property type="molecule type" value="Genomic_DNA"/>
</dbReference>
<dbReference type="PANTHER" id="PTHR40257">
    <property type="match status" value="1"/>
</dbReference>
<dbReference type="InterPro" id="IPR011008">
    <property type="entry name" value="Dimeric_a/b-barrel"/>
</dbReference>
<evidence type="ECO:0000313" key="2">
    <source>
        <dbReference type="Proteomes" id="UP000236594"/>
    </source>
</evidence>
<dbReference type="PANTHER" id="PTHR40257:SF1">
    <property type="entry name" value="DUF1330 DOMAIN-CONTAINING PROTEIN"/>
    <property type="match status" value="1"/>
</dbReference>
<dbReference type="OrthoDB" id="8909581at2"/>
<dbReference type="Proteomes" id="UP000236594">
    <property type="component" value="Unassembled WGS sequence"/>
</dbReference>
<organism evidence="1 2">
    <name type="scientific">Chryseobacterium phosphatilyticum</name>
    <dbReference type="NCBI Taxonomy" id="475075"/>
    <lineage>
        <taxon>Bacteria</taxon>
        <taxon>Pseudomonadati</taxon>
        <taxon>Bacteroidota</taxon>
        <taxon>Flavobacteriia</taxon>
        <taxon>Flavobacteriales</taxon>
        <taxon>Weeksellaceae</taxon>
        <taxon>Chryseobacterium group</taxon>
        <taxon>Chryseobacterium</taxon>
    </lineage>
</organism>
<dbReference type="SUPFAM" id="SSF54909">
    <property type="entry name" value="Dimeric alpha+beta barrel"/>
    <property type="match status" value="1"/>
</dbReference>
<accession>A0A316WUW9</accession>
<dbReference type="Gene3D" id="3.30.70.100">
    <property type="match status" value="1"/>
</dbReference>
<gene>
    <name evidence="1" type="ORF">C1631_020565</name>
</gene>
<dbReference type="RefSeq" id="WP_103249274.1">
    <property type="nucleotide sequence ID" value="NZ_PPED02000006.1"/>
</dbReference>
<keyword evidence="2" id="KW-1185">Reference proteome</keyword>
<evidence type="ECO:0000313" key="1">
    <source>
        <dbReference type="EMBL" id="PWN65015.1"/>
    </source>
</evidence>
<sequence length="145" mass="16801">MSKKYLTPTFEAGKHLFLKNIQGSVINLNLIKLKQEADYSEYPHLKPTEKISGWDAYFKYIKEAEPFLRASGGEIILIGKGDQFLIGPQDEQWDICMLIRQKTVADFFNFEQDENYMKITGHRIAAIEDSRLLPLEEVLMNTKEI</sequence>
<name>A0A316WUW9_9FLAO</name>
<reference evidence="1 2" key="1">
    <citation type="submission" date="2018-04" db="EMBL/GenBank/DDBJ databases">
        <title>Draft Genome Sequence of Phosphate-Solubilizing Chryseobacterium sp. ISE14 that is a Biocontrol and Plant Growth-Promoting Rhizobacterium Isolated from Cucumber.</title>
        <authorList>
            <person name="Jeong J.-J."/>
            <person name="Sang M.K."/>
            <person name="Choi I.-G."/>
            <person name="Kim K.D."/>
        </authorList>
    </citation>
    <scope>NUCLEOTIDE SEQUENCE [LARGE SCALE GENOMIC DNA]</scope>
    <source>
        <strain evidence="1 2">ISE14</strain>
    </source>
</reference>
<protein>
    <submittedName>
        <fullName evidence="1">DUF1330 domain-containing protein</fullName>
    </submittedName>
</protein>